<evidence type="ECO:0000256" key="1">
    <source>
        <dbReference type="SAM" id="Phobius"/>
    </source>
</evidence>
<evidence type="ECO:0008006" key="4">
    <source>
        <dbReference type="Google" id="ProtNLM"/>
    </source>
</evidence>
<dbReference type="EMBL" id="JBHSBH010000015">
    <property type="protein sequence ID" value="MFC3999149.1"/>
    <property type="molecule type" value="Genomic_DNA"/>
</dbReference>
<feature type="transmembrane region" description="Helical" evidence="1">
    <location>
        <begin position="34"/>
        <end position="50"/>
    </location>
</feature>
<name>A0ABV8FUS7_9ACTN</name>
<protein>
    <recommendedName>
        <fullName evidence="4">DUF1109 domain-containing protein</fullName>
    </recommendedName>
</protein>
<keyword evidence="1" id="KW-0812">Transmembrane</keyword>
<gene>
    <name evidence="2" type="ORF">ACFOVU_24740</name>
</gene>
<dbReference type="RefSeq" id="WP_378537412.1">
    <property type="nucleotide sequence ID" value="NZ_JBHSBH010000015.1"/>
</dbReference>
<keyword evidence="1" id="KW-1133">Transmembrane helix</keyword>
<reference evidence="3" key="1">
    <citation type="journal article" date="2019" name="Int. J. Syst. Evol. Microbiol.">
        <title>The Global Catalogue of Microorganisms (GCM) 10K type strain sequencing project: providing services to taxonomists for standard genome sequencing and annotation.</title>
        <authorList>
            <consortium name="The Broad Institute Genomics Platform"/>
            <consortium name="The Broad Institute Genome Sequencing Center for Infectious Disease"/>
            <person name="Wu L."/>
            <person name="Ma J."/>
        </authorList>
    </citation>
    <scope>NUCLEOTIDE SEQUENCE [LARGE SCALE GENOMIC DNA]</scope>
    <source>
        <strain evidence="3">TBRC 1826</strain>
    </source>
</reference>
<dbReference type="Proteomes" id="UP001595847">
    <property type="component" value="Unassembled WGS sequence"/>
</dbReference>
<keyword evidence="1" id="KW-0472">Membrane</keyword>
<comment type="caution">
    <text evidence="2">The sequence shown here is derived from an EMBL/GenBank/DDBJ whole genome shotgun (WGS) entry which is preliminary data.</text>
</comment>
<feature type="transmembrane region" description="Helical" evidence="1">
    <location>
        <begin position="62"/>
        <end position="82"/>
    </location>
</feature>
<evidence type="ECO:0000313" key="2">
    <source>
        <dbReference type="EMBL" id="MFC3999149.1"/>
    </source>
</evidence>
<accession>A0ABV8FUS7</accession>
<proteinExistence type="predicted"/>
<evidence type="ECO:0000313" key="3">
    <source>
        <dbReference type="Proteomes" id="UP001595847"/>
    </source>
</evidence>
<keyword evidence="3" id="KW-1185">Reference proteome</keyword>
<feature type="transmembrane region" description="Helical" evidence="1">
    <location>
        <begin position="94"/>
        <end position="114"/>
    </location>
</feature>
<organism evidence="2 3">
    <name type="scientific">Nocardiopsis sediminis</name>
    <dbReference type="NCBI Taxonomy" id="1778267"/>
    <lineage>
        <taxon>Bacteria</taxon>
        <taxon>Bacillati</taxon>
        <taxon>Actinomycetota</taxon>
        <taxon>Actinomycetes</taxon>
        <taxon>Streptosporangiales</taxon>
        <taxon>Nocardiopsidaceae</taxon>
        <taxon>Nocardiopsis</taxon>
    </lineage>
</organism>
<sequence length="213" mass="22694">MSAAEDNSVAKLIEIAHRPTMGQRMISWASRPPGRLYIPACTVVGLILLYEDSVPGGHLPSLLLGVGGGGLLAAMGALRLGIALSIARPMIRYYWLRWVSAPLIALTAIVLSVADTPLQTRVDASTDALLEVRGAAARSATVRMDGAWAGLYPLEAVSVSEGITRYTVRGAGLFNHSGLAYSAEPLPTDEFLAGHGGVVYEHISGDWYSWSEY</sequence>